<dbReference type="AlphaFoldDB" id="A0A8B8EC69"/>
<dbReference type="Gene3D" id="3.90.1720.70">
    <property type="match status" value="1"/>
</dbReference>
<feature type="signal peptide" evidence="1">
    <location>
        <begin position="1"/>
        <end position="19"/>
    </location>
</feature>
<dbReference type="RefSeq" id="XP_022337168.1">
    <property type="nucleotide sequence ID" value="XM_022481460.1"/>
</dbReference>
<gene>
    <name evidence="3" type="primary">LOC111133255</name>
</gene>
<protein>
    <submittedName>
        <fullName evidence="3">Uncharacterized protein LOC111133255</fullName>
    </submittedName>
</protein>
<dbReference type="Proteomes" id="UP000694844">
    <property type="component" value="Chromosome 5"/>
</dbReference>
<dbReference type="OrthoDB" id="6281827at2759"/>
<feature type="chain" id="PRO_5034629756" evidence="1">
    <location>
        <begin position="20"/>
        <end position="248"/>
    </location>
</feature>
<evidence type="ECO:0000313" key="2">
    <source>
        <dbReference type="Proteomes" id="UP000694844"/>
    </source>
</evidence>
<keyword evidence="1" id="KW-0732">Signal</keyword>
<evidence type="ECO:0000256" key="1">
    <source>
        <dbReference type="SAM" id="SignalP"/>
    </source>
</evidence>
<proteinExistence type="predicted"/>
<organism evidence="2 3">
    <name type="scientific">Crassostrea virginica</name>
    <name type="common">Eastern oyster</name>
    <dbReference type="NCBI Taxonomy" id="6565"/>
    <lineage>
        <taxon>Eukaryota</taxon>
        <taxon>Metazoa</taxon>
        <taxon>Spiralia</taxon>
        <taxon>Lophotrochozoa</taxon>
        <taxon>Mollusca</taxon>
        <taxon>Bivalvia</taxon>
        <taxon>Autobranchia</taxon>
        <taxon>Pteriomorphia</taxon>
        <taxon>Ostreida</taxon>
        <taxon>Ostreoidea</taxon>
        <taxon>Ostreidae</taxon>
        <taxon>Crassostrea</taxon>
    </lineage>
</organism>
<dbReference type="GeneID" id="111133255"/>
<name>A0A8B8EC69_CRAVI</name>
<accession>A0A8B8EC69</accession>
<reference evidence="3" key="1">
    <citation type="submission" date="2025-08" db="UniProtKB">
        <authorList>
            <consortium name="RefSeq"/>
        </authorList>
    </citation>
    <scope>IDENTIFICATION</scope>
    <source>
        <tissue evidence="3">Whole sample</tissue>
    </source>
</reference>
<sequence length="248" mass="28799">MDYLKIALLLLSYTLTSLCGTISIPSFQKLLYHYPGYKHYGGRFSHRRIIDIIGCNKTDLLHDTSALRISFAFNKIGSVYSIGYEPIHLSKYGKDSVSGRDNLQYLFHPLAFGPYMADKYGYPSISVLHDKDPIATKRKFWGKQGIMEIITYTKFGNKPKGHIALWNCDRLFQTKDWISKHTLLTIQFWESPDSNCDFLVNRKRSRSKVAGTWRTVKFDTLRVKPVKKLSRFNEIIDGVPNRHLKFRH</sequence>
<dbReference type="KEGG" id="cvn:111133255"/>
<keyword evidence="2" id="KW-1185">Reference proteome</keyword>
<evidence type="ECO:0000313" key="3">
    <source>
        <dbReference type="RefSeq" id="XP_022337168.1"/>
    </source>
</evidence>